<dbReference type="Pfam" id="PF00732">
    <property type="entry name" value="GMC_oxred_N"/>
    <property type="match status" value="1"/>
</dbReference>
<keyword evidence="5" id="KW-0560">Oxidoreductase</keyword>
<dbReference type="InterPro" id="IPR017896">
    <property type="entry name" value="4Fe4S_Fe-S-bd"/>
</dbReference>
<name>A0A964DYZ8_9PROT</name>
<evidence type="ECO:0000313" key="8">
    <source>
        <dbReference type="EMBL" id="MCB8875925.1"/>
    </source>
</evidence>
<comment type="cofactor">
    <cofactor evidence="1">
        <name>FAD</name>
        <dbReference type="ChEBI" id="CHEBI:57692"/>
    </cofactor>
</comment>
<feature type="domain" description="4Fe-4S ferredoxin-type" evidence="7">
    <location>
        <begin position="202"/>
        <end position="231"/>
    </location>
</feature>
<comment type="similarity">
    <text evidence="2">Belongs to the GMC oxidoreductase family.</text>
</comment>
<evidence type="ECO:0000256" key="2">
    <source>
        <dbReference type="ARBA" id="ARBA00010790"/>
    </source>
</evidence>
<dbReference type="Gene3D" id="3.50.50.60">
    <property type="entry name" value="FAD/NAD(P)-binding domain"/>
    <property type="match status" value="2"/>
</dbReference>
<keyword evidence="4" id="KW-0274">FAD</keyword>
<dbReference type="PANTHER" id="PTHR42784">
    <property type="entry name" value="PYRANOSE 2-OXIDASE"/>
    <property type="match status" value="1"/>
</dbReference>
<dbReference type="PROSITE" id="PS51379">
    <property type="entry name" value="4FE4S_FER_2"/>
    <property type="match status" value="1"/>
</dbReference>
<evidence type="ECO:0000256" key="6">
    <source>
        <dbReference type="SAM" id="MobiDB-lite"/>
    </source>
</evidence>
<evidence type="ECO:0000256" key="1">
    <source>
        <dbReference type="ARBA" id="ARBA00001974"/>
    </source>
</evidence>
<keyword evidence="3" id="KW-0285">Flavoprotein</keyword>
<dbReference type="GO" id="GO:0016614">
    <property type="term" value="F:oxidoreductase activity, acting on CH-OH group of donors"/>
    <property type="evidence" value="ECO:0007669"/>
    <property type="project" value="InterPro"/>
</dbReference>
<evidence type="ECO:0000256" key="5">
    <source>
        <dbReference type="ARBA" id="ARBA00023002"/>
    </source>
</evidence>
<evidence type="ECO:0000256" key="4">
    <source>
        <dbReference type="ARBA" id="ARBA00022827"/>
    </source>
</evidence>
<gene>
    <name evidence="8" type="ORF">ASILVAE211_12095</name>
</gene>
<organism evidence="8 9">
    <name type="scientific">Acidisoma silvae</name>
    <dbReference type="NCBI Taxonomy" id="2802396"/>
    <lineage>
        <taxon>Bacteria</taxon>
        <taxon>Pseudomonadati</taxon>
        <taxon>Pseudomonadota</taxon>
        <taxon>Alphaproteobacteria</taxon>
        <taxon>Acetobacterales</taxon>
        <taxon>Acidocellaceae</taxon>
        <taxon>Acidisoma</taxon>
    </lineage>
</organism>
<evidence type="ECO:0000313" key="9">
    <source>
        <dbReference type="Proteomes" id="UP000708298"/>
    </source>
</evidence>
<comment type="caution">
    <text evidence="8">The sequence shown here is derived from an EMBL/GenBank/DDBJ whole genome shotgun (WGS) entry which is preliminary data.</text>
</comment>
<dbReference type="EMBL" id="JAESVB010000004">
    <property type="protein sequence ID" value="MCB8875925.1"/>
    <property type="molecule type" value="Genomic_DNA"/>
</dbReference>
<evidence type="ECO:0000259" key="7">
    <source>
        <dbReference type="PROSITE" id="PS51379"/>
    </source>
</evidence>
<dbReference type="RefSeq" id="WP_227321568.1">
    <property type="nucleotide sequence ID" value="NZ_JAESVB010000004.1"/>
</dbReference>
<dbReference type="PANTHER" id="PTHR42784:SF1">
    <property type="entry name" value="PYRANOSE 2-OXIDASE"/>
    <property type="match status" value="1"/>
</dbReference>
<feature type="region of interest" description="Disordered" evidence="6">
    <location>
        <begin position="147"/>
        <end position="166"/>
    </location>
</feature>
<sequence>MAEYDADVIVVGSGVMGGLTAYTLALQGKSVILLEAGPRVPRWKTVERFRNLVDVTDYNAPYPDLDYAPRQGSVDYIQHTGPVKFGAGFLKLVGGTTWHWGGATWRFLPHDMKLKSTYGVGRDFPISYEELEPFYGHAEREIGVNGNSAYDESGRNGGKTFPPRSTPYPMEAQTFNYMNKTMQQTLDGASYWTIQEPNCRASRPYAERPTCVGNNNCMPICPIGAQYSGDRHVTRAEKLGAKVIPGAVVYKIDKGPGGKITAVHYLTPEGETHQLTAKAFVMAAHALETPKILLMSDVANSSDQVGRNLMDHLGFNLIMTSKDALWPGTGPVQQNAILNDRDGPQRSHYASLKHQVGNEAPNVPVARYLLGKGVLQPQLDEQIRHMSARWMNFNTNLEQLPDPVNRIKLSPKKDKLGLPKPDVYYSVGEYEARTQAKVINETYPAFQRLFGGTVLSIVSDWQPQDHQMGTCIMGDDARTSVVDKDCRSWDHSNLFIMGTQTLPASSSVNPTLTGAALTLRAAAILAKEV</sequence>
<reference evidence="8" key="1">
    <citation type="journal article" date="2021" name="Microorganisms">
        <title>Acidisoma silvae sp. nov. and Acidisomacellulosilytica sp. nov., Two Acidophilic Bacteria Isolated from Decaying Wood, Hydrolyzing Cellulose and Producing Poly-3-hydroxybutyrate.</title>
        <authorList>
            <person name="Mieszkin S."/>
            <person name="Pouder E."/>
            <person name="Uroz S."/>
            <person name="Simon-Colin C."/>
            <person name="Alain K."/>
        </authorList>
    </citation>
    <scope>NUCLEOTIDE SEQUENCE</scope>
    <source>
        <strain evidence="8">HW T2.11</strain>
    </source>
</reference>
<accession>A0A964DYZ8</accession>
<dbReference type="InterPro" id="IPR006076">
    <property type="entry name" value="FAD-dep_OxRdtase"/>
</dbReference>
<dbReference type="InterPro" id="IPR007867">
    <property type="entry name" value="GMC_OxRtase_C"/>
</dbReference>
<dbReference type="Pfam" id="PF05199">
    <property type="entry name" value="GMC_oxred_C"/>
    <property type="match status" value="1"/>
</dbReference>
<reference evidence="8" key="2">
    <citation type="submission" date="2021-01" db="EMBL/GenBank/DDBJ databases">
        <authorList>
            <person name="Mieszkin S."/>
            <person name="Pouder E."/>
            <person name="Alain K."/>
        </authorList>
    </citation>
    <scope>NUCLEOTIDE SEQUENCE</scope>
    <source>
        <strain evidence="8">HW T2.11</strain>
    </source>
</reference>
<protein>
    <submittedName>
        <fullName evidence="8">GMC family oxidoreductase</fullName>
    </submittedName>
</protein>
<dbReference type="Pfam" id="PF01266">
    <property type="entry name" value="DAO"/>
    <property type="match status" value="1"/>
</dbReference>
<dbReference type="InterPro" id="IPR000172">
    <property type="entry name" value="GMC_OxRdtase_N"/>
</dbReference>
<evidence type="ECO:0000256" key="3">
    <source>
        <dbReference type="ARBA" id="ARBA00022630"/>
    </source>
</evidence>
<dbReference type="InterPro" id="IPR051473">
    <property type="entry name" value="P2Ox-like"/>
</dbReference>
<dbReference type="SUPFAM" id="SSF51905">
    <property type="entry name" value="FAD/NAD(P)-binding domain"/>
    <property type="match status" value="1"/>
</dbReference>
<keyword evidence="9" id="KW-1185">Reference proteome</keyword>
<dbReference type="InterPro" id="IPR036188">
    <property type="entry name" value="FAD/NAD-bd_sf"/>
</dbReference>
<dbReference type="AlphaFoldDB" id="A0A964DYZ8"/>
<dbReference type="Proteomes" id="UP000708298">
    <property type="component" value="Unassembled WGS sequence"/>
</dbReference>
<dbReference type="GO" id="GO:0050660">
    <property type="term" value="F:flavin adenine dinucleotide binding"/>
    <property type="evidence" value="ECO:0007669"/>
    <property type="project" value="InterPro"/>
</dbReference>
<proteinExistence type="inferred from homology"/>